<evidence type="ECO:0000313" key="1">
    <source>
        <dbReference type="Proteomes" id="UP000887565"/>
    </source>
</evidence>
<dbReference type="AlphaFoldDB" id="A0A915IL44"/>
<dbReference type="WBParaSite" id="nRc.2.0.1.t14138-RA">
    <property type="protein sequence ID" value="nRc.2.0.1.t14138-RA"/>
    <property type="gene ID" value="nRc.2.0.1.g14138"/>
</dbReference>
<name>A0A915IL44_ROMCU</name>
<reference evidence="2" key="1">
    <citation type="submission" date="2022-11" db="UniProtKB">
        <authorList>
            <consortium name="WormBaseParasite"/>
        </authorList>
    </citation>
    <scope>IDENTIFICATION</scope>
</reference>
<protein>
    <submittedName>
        <fullName evidence="2">Uncharacterized protein</fullName>
    </submittedName>
</protein>
<proteinExistence type="predicted"/>
<evidence type="ECO:0000313" key="2">
    <source>
        <dbReference type="WBParaSite" id="nRc.2.0.1.t14138-RA"/>
    </source>
</evidence>
<organism evidence="1 2">
    <name type="scientific">Romanomermis culicivorax</name>
    <name type="common">Nematode worm</name>
    <dbReference type="NCBI Taxonomy" id="13658"/>
    <lineage>
        <taxon>Eukaryota</taxon>
        <taxon>Metazoa</taxon>
        <taxon>Ecdysozoa</taxon>
        <taxon>Nematoda</taxon>
        <taxon>Enoplea</taxon>
        <taxon>Dorylaimia</taxon>
        <taxon>Mermithida</taxon>
        <taxon>Mermithoidea</taxon>
        <taxon>Mermithidae</taxon>
        <taxon>Romanomermis</taxon>
    </lineage>
</organism>
<dbReference type="Proteomes" id="UP000887565">
    <property type="component" value="Unplaced"/>
</dbReference>
<keyword evidence="1" id="KW-1185">Reference proteome</keyword>
<accession>A0A915IL44</accession>
<sequence length="67" mass="7698">MKNVNVILPLSGISGVIGNSRERQLINMFCFPLSAHNSMKTRRGTVRPIRMDYWRFGLVHRAEPEKA</sequence>